<dbReference type="AlphaFoldDB" id="A0A949X426"/>
<evidence type="ECO:0000259" key="3">
    <source>
        <dbReference type="PROSITE" id="PS50977"/>
    </source>
</evidence>
<evidence type="ECO:0000256" key="1">
    <source>
        <dbReference type="ARBA" id="ARBA00023125"/>
    </source>
</evidence>
<name>A0A949X426_9CLOT</name>
<dbReference type="PANTHER" id="PTHR43479:SF11">
    <property type="entry name" value="ACREF_ENVCD OPERON REPRESSOR-RELATED"/>
    <property type="match status" value="1"/>
</dbReference>
<reference evidence="4" key="1">
    <citation type="submission" date="2020-12" db="EMBL/GenBank/DDBJ databases">
        <title>Clostridium thailandense sp. nov., a novel acetogenic bacterium isolated from peat land soil in Thailand.</title>
        <authorList>
            <person name="Chaikitkaew S."/>
            <person name="Birkeland N.K."/>
        </authorList>
    </citation>
    <scope>NUCLEOTIDE SEQUENCE</scope>
    <source>
        <strain evidence="4">PL3</strain>
    </source>
</reference>
<dbReference type="PANTHER" id="PTHR43479">
    <property type="entry name" value="ACREF/ENVCD OPERON REPRESSOR-RELATED"/>
    <property type="match status" value="1"/>
</dbReference>
<dbReference type="InterPro" id="IPR001647">
    <property type="entry name" value="HTH_TetR"/>
</dbReference>
<gene>
    <name evidence="4" type="ORF">I6U48_22665</name>
</gene>
<keyword evidence="1 2" id="KW-0238">DNA-binding</keyword>
<proteinExistence type="predicted"/>
<dbReference type="EMBL" id="JAEEGC010000134">
    <property type="protein sequence ID" value="MBV7275704.1"/>
    <property type="molecule type" value="Genomic_DNA"/>
</dbReference>
<dbReference type="Pfam" id="PF00440">
    <property type="entry name" value="TetR_N"/>
    <property type="match status" value="1"/>
</dbReference>
<comment type="caution">
    <text evidence="4">The sequence shown here is derived from an EMBL/GenBank/DDBJ whole genome shotgun (WGS) entry which is preliminary data.</text>
</comment>
<organism evidence="4 5">
    <name type="scientific">Clostridium thailandense</name>
    <dbReference type="NCBI Taxonomy" id="2794346"/>
    <lineage>
        <taxon>Bacteria</taxon>
        <taxon>Bacillati</taxon>
        <taxon>Bacillota</taxon>
        <taxon>Clostridia</taxon>
        <taxon>Eubacteriales</taxon>
        <taxon>Clostridiaceae</taxon>
        <taxon>Clostridium</taxon>
    </lineage>
</organism>
<dbReference type="InterPro" id="IPR050624">
    <property type="entry name" value="HTH-type_Tx_Regulator"/>
</dbReference>
<keyword evidence="5" id="KW-1185">Reference proteome</keyword>
<evidence type="ECO:0000256" key="2">
    <source>
        <dbReference type="PROSITE-ProRule" id="PRU00335"/>
    </source>
</evidence>
<feature type="DNA-binding region" description="H-T-H motif" evidence="2">
    <location>
        <begin position="31"/>
        <end position="50"/>
    </location>
</feature>
<evidence type="ECO:0000313" key="5">
    <source>
        <dbReference type="Proteomes" id="UP000694308"/>
    </source>
</evidence>
<accession>A0A949X426</accession>
<dbReference type="GO" id="GO:0003677">
    <property type="term" value="F:DNA binding"/>
    <property type="evidence" value="ECO:0007669"/>
    <property type="project" value="UniProtKB-UniRule"/>
</dbReference>
<sequence>MKRSNKGIITYLKILQNAKELFYEKGFANTTVKEICNQSNVKLGTFTYYFNTKEALISDIYAEYIMKIYNCINHVENRKMNSLEKNTIAFFVYDELIFNDPNTIKFHYDVITKLSLYIILSKNLRRFYPSFVKDFNLGIDEKETIRIFSADLGIRREFTLEFVENNLFDSSLDMSTAIYTMVGRLLKIDEEIMNEYIKNATEFLNKNYLAHIKLLI</sequence>
<feature type="domain" description="HTH tetR-type" evidence="3">
    <location>
        <begin position="8"/>
        <end position="68"/>
    </location>
</feature>
<dbReference type="RefSeq" id="WP_218322756.1">
    <property type="nucleotide sequence ID" value="NZ_JAEEGC010000134.1"/>
</dbReference>
<evidence type="ECO:0000313" key="4">
    <source>
        <dbReference type="EMBL" id="MBV7275704.1"/>
    </source>
</evidence>
<dbReference type="Proteomes" id="UP000694308">
    <property type="component" value="Unassembled WGS sequence"/>
</dbReference>
<dbReference type="PROSITE" id="PS50977">
    <property type="entry name" value="HTH_TETR_2"/>
    <property type="match status" value="1"/>
</dbReference>
<protein>
    <submittedName>
        <fullName evidence="4">TetR/AcrR family transcriptional regulator</fullName>
    </submittedName>
</protein>